<name>A0A1Y4VU26_9BACE</name>
<accession>A0A1Y4VU26</accession>
<reference evidence="1 2" key="1">
    <citation type="submission" date="2018-08" db="EMBL/GenBank/DDBJ databases">
        <title>A genome reference for cultivated species of the human gut microbiota.</title>
        <authorList>
            <person name="Zou Y."/>
            <person name="Xue W."/>
            <person name="Luo G."/>
        </authorList>
    </citation>
    <scope>NUCLEOTIDE SEQUENCE [LARGE SCALE GENOMIC DNA]</scope>
    <source>
        <strain evidence="1 2">AF14-7</strain>
    </source>
</reference>
<comment type="caution">
    <text evidence="1">The sequence shown here is derived from an EMBL/GenBank/DDBJ whole genome shotgun (WGS) entry which is preliminary data.</text>
</comment>
<dbReference type="AlphaFoldDB" id="A0A1Y4VU26"/>
<dbReference type="Proteomes" id="UP000283369">
    <property type="component" value="Unassembled WGS sequence"/>
</dbReference>
<organism evidence="1 2">
    <name type="scientific">Bacteroides xylanisolvens</name>
    <dbReference type="NCBI Taxonomy" id="371601"/>
    <lineage>
        <taxon>Bacteria</taxon>
        <taxon>Pseudomonadati</taxon>
        <taxon>Bacteroidota</taxon>
        <taxon>Bacteroidia</taxon>
        <taxon>Bacteroidales</taxon>
        <taxon>Bacteroidaceae</taxon>
        <taxon>Bacteroides</taxon>
    </lineage>
</organism>
<evidence type="ECO:0000313" key="1">
    <source>
        <dbReference type="EMBL" id="RGV17496.1"/>
    </source>
</evidence>
<gene>
    <name evidence="1" type="ORF">DWW25_05875</name>
</gene>
<evidence type="ECO:0000313" key="2">
    <source>
        <dbReference type="Proteomes" id="UP000283369"/>
    </source>
</evidence>
<dbReference type="EMBL" id="QRYV01000010">
    <property type="protein sequence ID" value="RGV17496.1"/>
    <property type="molecule type" value="Genomic_DNA"/>
</dbReference>
<sequence>MLNFFMLFYRANIAKKKHLCLNINEKKKEKTAKVVRNSTYMYRELANLCEKRKKYSRNMP</sequence>
<proteinExistence type="predicted"/>
<protein>
    <submittedName>
        <fullName evidence="1">Uncharacterized protein</fullName>
    </submittedName>
</protein>